<name>A0A8S5RPQ9_9VIRU</name>
<dbReference type="EMBL" id="BK059133">
    <property type="protein sequence ID" value="DAE33327.1"/>
    <property type="molecule type" value="Genomic_DNA"/>
</dbReference>
<reference evidence="1" key="1">
    <citation type="journal article" date="2021" name="Proc. Natl. Acad. Sci. U.S.A.">
        <title>A Catalog of Tens of Thousands of Viruses from Human Metagenomes Reveals Hidden Associations with Chronic Diseases.</title>
        <authorList>
            <person name="Tisza M.J."/>
            <person name="Buck C.B."/>
        </authorList>
    </citation>
    <scope>NUCLEOTIDE SEQUENCE</scope>
    <source>
        <strain evidence="1">Ctr1v16</strain>
    </source>
</reference>
<organism evidence="1">
    <name type="scientific">virus sp. ctr1v16</name>
    <dbReference type="NCBI Taxonomy" id="2825823"/>
    <lineage>
        <taxon>Viruses</taxon>
    </lineage>
</organism>
<sequence>MPGADKIEFICIWHLYLLNVKSQVKTVQEDRDKIFFKKFPKNPTKIVSG</sequence>
<proteinExistence type="predicted"/>
<accession>A0A8S5RPQ9</accession>
<evidence type="ECO:0000313" key="1">
    <source>
        <dbReference type="EMBL" id="DAE33327.1"/>
    </source>
</evidence>
<protein>
    <submittedName>
        <fullName evidence="1">Uncharacterized protein</fullName>
    </submittedName>
</protein>